<evidence type="ECO:0000256" key="1">
    <source>
        <dbReference type="SAM" id="MobiDB-lite"/>
    </source>
</evidence>
<evidence type="ECO:0000313" key="2">
    <source>
        <dbReference type="EMBL" id="JAC63181.1"/>
    </source>
</evidence>
<protein>
    <submittedName>
        <fullName evidence="2">Uncharacterized protein</fullName>
    </submittedName>
</protein>
<feature type="non-terminal residue" evidence="2">
    <location>
        <position position="1"/>
    </location>
</feature>
<reference evidence="2" key="1">
    <citation type="submission" date="2014-05" db="EMBL/GenBank/DDBJ databases">
        <title>The transcriptome of the halophilic microalga Tetraselmis sp. GSL018 isolated from the Great Salt Lake, Utah.</title>
        <authorList>
            <person name="Jinkerson R.E."/>
            <person name="D'Adamo S."/>
            <person name="Posewitz M.C."/>
        </authorList>
    </citation>
    <scope>NUCLEOTIDE SEQUENCE</scope>
    <source>
        <strain evidence="2">GSL018</strain>
    </source>
</reference>
<organism evidence="2">
    <name type="scientific">Tetraselmis sp. GSL018</name>
    <dbReference type="NCBI Taxonomy" id="582737"/>
    <lineage>
        <taxon>Eukaryota</taxon>
        <taxon>Viridiplantae</taxon>
        <taxon>Chlorophyta</taxon>
        <taxon>core chlorophytes</taxon>
        <taxon>Chlorodendrophyceae</taxon>
        <taxon>Chlorodendrales</taxon>
        <taxon>Chlorodendraceae</taxon>
        <taxon>Tetraselmis</taxon>
    </lineage>
</organism>
<dbReference type="EMBL" id="GBEZ01023731">
    <property type="protein sequence ID" value="JAC63181.1"/>
    <property type="molecule type" value="Transcribed_RNA"/>
</dbReference>
<proteinExistence type="predicted"/>
<accession>A0A061QY16</accession>
<dbReference type="AlphaFoldDB" id="A0A061QY16"/>
<feature type="non-terminal residue" evidence="2">
    <location>
        <position position="78"/>
    </location>
</feature>
<sequence length="78" mass="8483">TLDAKLTKSRCNGVEHPLSALLRLSDSSGPSRALDSLDSLTGRHKLPQIGRRGNNRGKKKMESAWISGMQMESAASYI</sequence>
<gene>
    <name evidence="2" type="ORF">TSPGSL018_21275</name>
</gene>
<feature type="region of interest" description="Disordered" evidence="1">
    <location>
        <begin position="44"/>
        <end position="64"/>
    </location>
</feature>
<name>A0A061QY16_9CHLO</name>